<evidence type="ECO:0000313" key="5">
    <source>
        <dbReference type="RefSeq" id="XP_018027728.1"/>
    </source>
</evidence>
<evidence type="ECO:0000313" key="4">
    <source>
        <dbReference type="Proteomes" id="UP000694843"/>
    </source>
</evidence>
<evidence type="ECO:0000256" key="2">
    <source>
        <dbReference type="SAM" id="MobiDB-lite"/>
    </source>
</evidence>
<dbReference type="PANTHER" id="PTHR47595:SF1">
    <property type="entry name" value="MYB_SANT-LIKE DNA-BINDING DOMAIN-CONTAINING PROTEIN"/>
    <property type="match status" value="1"/>
</dbReference>
<sequence>MSDNYEEGYLDDASSLECIEHAEQKKVRYLQKYKKEWELDYKFRDWLEPIQNDPYSAYCNVCCSSLTARKKDLMDHGETRKHRKNLVYKRNNPALYHKMMQNIREVDANVIMDKSIPWQPDAIKCLISQVEQQHDLFYDANVKKSMLFAIISAEMNKAGFLCVPSECQRKWESLRKSYERVLQYQVKGEFKSRFPYFNMIHRFLAKDIDPLGMREKMLCQKLGRPYHPNDPLILDGNLDGTEYRTTIISSKRDPLSVSINNTDTTTEITISSCDLIDENEDLENDRIVGINADDLVQLEMENHLDAERFLEEGQIIDEREIPAFGTPIKVGPDEDLVVREWEEGAVDALLAVMGEINFSADMMLAKGKFQDSFWEEVSHNLLKRYCEVSSLECRYKWRQLLGQYKRMFERRQRLGGRKNTTVSFKYYDCVGRILEKIHSVKTPGVSRIKRNLDDTSSEDMHPAKRRQMRAGRGRGQSRNSFSSDHSGSYYSPSVAHNNSRTATQIKKNHGQYVRVSGIAEHIKKEKEDVPDVDDEDHLMNEADDMEDDEAGLDNGLVGEPKLSIKLMQTNLLRVTQRIEMLEKEIAKKNDSLCRNVDHHSQGPQMIDLLTKILLEMKKMNSTTHKCCNAACGNNIADNGAANTGPDVPSIMTITSDSAGLPSLHSSTSSSECTNKNTIADSVPSSLAVSPCKFTKNTRSINESDSLRKLVTGL</sequence>
<dbReference type="KEGG" id="hazt:108682972"/>
<dbReference type="AlphaFoldDB" id="A0A8B7PNE9"/>
<dbReference type="Pfam" id="PF13837">
    <property type="entry name" value="Myb_DNA-bind_4"/>
    <property type="match status" value="2"/>
</dbReference>
<dbReference type="OrthoDB" id="6367464at2759"/>
<feature type="domain" description="Myb/SANT-like DNA-binding" evidence="3">
    <location>
        <begin position="339"/>
        <end position="427"/>
    </location>
</feature>
<evidence type="ECO:0000256" key="1">
    <source>
        <dbReference type="SAM" id="Coils"/>
    </source>
</evidence>
<dbReference type="Gene3D" id="1.10.10.60">
    <property type="entry name" value="Homeodomain-like"/>
    <property type="match status" value="2"/>
</dbReference>
<name>A0A8B7PNE9_HYAAZ</name>
<dbReference type="GeneID" id="108682972"/>
<feature type="coiled-coil region" evidence="1">
    <location>
        <begin position="564"/>
        <end position="591"/>
    </location>
</feature>
<dbReference type="InterPro" id="IPR044822">
    <property type="entry name" value="Myb_DNA-bind_4"/>
</dbReference>
<feature type="compositionally biased region" description="Low complexity" evidence="2">
    <location>
        <begin position="476"/>
        <end position="493"/>
    </location>
</feature>
<feature type="compositionally biased region" description="Basic residues" evidence="2">
    <location>
        <begin position="463"/>
        <end position="472"/>
    </location>
</feature>
<organism evidence="4 5">
    <name type="scientific">Hyalella azteca</name>
    <name type="common">Amphipod</name>
    <dbReference type="NCBI Taxonomy" id="294128"/>
    <lineage>
        <taxon>Eukaryota</taxon>
        <taxon>Metazoa</taxon>
        <taxon>Ecdysozoa</taxon>
        <taxon>Arthropoda</taxon>
        <taxon>Crustacea</taxon>
        <taxon>Multicrustacea</taxon>
        <taxon>Malacostraca</taxon>
        <taxon>Eumalacostraca</taxon>
        <taxon>Peracarida</taxon>
        <taxon>Amphipoda</taxon>
        <taxon>Senticaudata</taxon>
        <taxon>Talitrida</taxon>
        <taxon>Talitroidea</taxon>
        <taxon>Hyalellidae</taxon>
        <taxon>Hyalella</taxon>
    </lineage>
</organism>
<feature type="region of interest" description="Disordered" evidence="2">
    <location>
        <begin position="448"/>
        <end position="496"/>
    </location>
</feature>
<dbReference type="Proteomes" id="UP000694843">
    <property type="component" value="Unplaced"/>
</dbReference>
<reference evidence="5" key="1">
    <citation type="submission" date="2025-08" db="UniProtKB">
        <authorList>
            <consortium name="RefSeq"/>
        </authorList>
    </citation>
    <scope>IDENTIFICATION</scope>
    <source>
        <tissue evidence="5">Whole organism</tissue>
    </source>
</reference>
<keyword evidence="1" id="KW-0175">Coiled coil</keyword>
<feature type="compositionally biased region" description="Basic and acidic residues" evidence="2">
    <location>
        <begin position="450"/>
        <end position="462"/>
    </location>
</feature>
<evidence type="ECO:0000259" key="3">
    <source>
        <dbReference type="Pfam" id="PF13837"/>
    </source>
</evidence>
<accession>A0A8B7PNE9</accession>
<dbReference type="RefSeq" id="XP_018027728.1">
    <property type="nucleotide sequence ID" value="XM_018172239.2"/>
</dbReference>
<gene>
    <name evidence="5" type="primary">LOC108682972</name>
</gene>
<proteinExistence type="predicted"/>
<keyword evidence="4" id="KW-1185">Reference proteome</keyword>
<feature type="domain" description="Myb/SANT-like DNA-binding" evidence="3">
    <location>
        <begin position="117"/>
        <end position="202"/>
    </location>
</feature>
<protein>
    <submittedName>
        <fullName evidence="5">Uncharacterized protein LOC108682972</fullName>
    </submittedName>
</protein>
<dbReference type="PANTHER" id="PTHR47595">
    <property type="entry name" value="HEAT SHOCK 70 KDA PROTEIN 14"/>
    <property type="match status" value="1"/>
</dbReference>